<dbReference type="GO" id="GO:0016020">
    <property type="term" value="C:membrane"/>
    <property type="evidence" value="ECO:0007669"/>
    <property type="project" value="TreeGrafter"/>
</dbReference>
<feature type="transmembrane region" description="Helical" evidence="1">
    <location>
        <begin position="191"/>
        <end position="214"/>
    </location>
</feature>
<dbReference type="PANTHER" id="PTHR12242">
    <property type="entry name" value="OS02G0130600 PROTEIN-RELATED"/>
    <property type="match status" value="1"/>
</dbReference>
<dbReference type="PaxDb" id="3827-XP_004491731.1"/>
<dbReference type="RefSeq" id="XP_073221838.1">
    <property type="nucleotide sequence ID" value="XM_073365737.1"/>
</dbReference>
<gene>
    <name evidence="3" type="primary">LOC101502822</name>
</gene>
<dbReference type="PANTHER" id="PTHR12242:SF29">
    <property type="entry name" value="TRANSMEMBRANE PROTEIN"/>
    <property type="match status" value="1"/>
</dbReference>
<dbReference type="AlphaFoldDB" id="A0A1S2XPZ7"/>
<name>A0A1S2XPZ7_CICAR</name>
<sequence length="333" mass="38613">MQLDQTTDTTTLSYWLNWRAFVCVVSVLLSMVLASYTIWKHESSRNLTFGKGENQQDRTLCGDEAWKPCLKDIHPVCLLAFRVISFSSLLASLIAKIHVSAGLTYYYYTQWTFTLVTIYFGCASMLSVYGCYMYRNSTDTTFNDNISRIDAEQGPYMPLLHQDVTNESRTEHLADPQINIPKNQIAPVWSYIFQILFQISAGAVMLTDCVYWIIIFPFLTLRDYDLNFMTVNLHTLNLVLLFGDAALNCLRIHWSGMSFFVLWTGVYVIVQWIIHACVSIWWPYPFLDLSSPYAPLWYLLLAFMHIPCYGFFMLILEIKHHVLSKWFPSSCQC</sequence>
<reference evidence="3" key="2">
    <citation type="submission" date="2025-08" db="UniProtKB">
        <authorList>
            <consortium name="RefSeq"/>
        </authorList>
    </citation>
    <scope>IDENTIFICATION</scope>
    <source>
        <tissue evidence="3">Etiolated seedlings</tissue>
    </source>
</reference>
<feature type="transmembrane region" description="Helical" evidence="1">
    <location>
        <begin position="76"/>
        <end position="99"/>
    </location>
</feature>
<organism evidence="2 3">
    <name type="scientific">Cicer arietinum</name>
    <name type="common">Chickpea</name>
    <name type="synonym">Garbanzo</name>
    <dbReference type="NCBI Taxonomy" id="3827"/>
    <lineage>
        <taxon>Eukaryota</taxon>
        <taxon>Viridiplantae</taxon>
        <taxon>Streptophyta</taxon>
        <taxon>Embryophyta</taxon>
        <taxon>Tracheophyta</taxon>
        <taxon>Spermatophyta</taxon>
        <taxon>Magnoliopsida</taxon>
        <taxon>eudicotyledons</taxon>
        <taxon>Gunneridae</taxon>
        <taxon>Pentapetalae</taxon>
        <taxon>rosids</taxon>
        <taxon>fabids</taxon>
        <taxon>Fabales</taxon>
        <taxon>Fabaceae</taxon>
        <taxon>Papilionoideae</taxon>
        <taxon>50 kb inversion clade</taxon>
        <taxon>NPAAA clade</taxon>
        <taxon>Hologalegina</taxon>
        <taxon>IRL clade</taxon>
        <taxon>Cicereae</taxon>
        <taxon>Cicer</taxon>
    </lineage>
</organism>
<evidence type="ECO:0000313" key="2">
    <source>
        <dbReference type="Proteomes" id="UP000087171"/>
    </source>
</evidence>
<feature type="transmembrane region" description="Helical" evidence="1">
    <location>
        <begin position="111"/>
        <end position="132"/>
    </location>
</feature>
<proteinExistence type="predicted"/>
<keyword evidence="2" id="KW-1185">Reference proteome</keyword>
<evidence type="ECO:0000313" key="3">
    <source>
        <dbReference type="RefSeq" id="XP_004491731.1"/>
    </source>
</evidence>
<dbReference type="Proteomes" id="UP000087171">
    <property type="component" value="Chromosome Ca3"/>
</dbReference>
<dbReference type="eggNOG" id="ENOG502QUB3">
    <property type="taxonomic scope" value="Eukaryota"/>
</dbReference>
<keyword evidence="1" id="KW-1133">Transmembrane helix</keyword>
<accession>A0A1S2XPZ7</accession>
<dbReference type="GeneID" id="101502822"/>
<dbReference type="OrthoDB" id="419711at2759"/>
<protein>
    <submittedName>
        <fullName evidence="3">Uncharacterized protein LOC101502822</fullName>
    </submittedName>
</protein>
<evidence type="ECO:0000256" key="1">
    <source>
        <dbReference type="SAM" id="Phobius"/>
    </source>
</evidence>
<dbReference type="RefSeq" id="XP_004491731.1">
    <property type="nucleotide sequence ID" value="XM_004491674.3"/>
</dbReference>
<keyword evidence="1" id="KW-0812">Transmembrane</keyword>
<feature type="transmembrane region" description="Helical" evidence="1">
    <location>
        <begin position="296"/>
        <end position="316"/>
    </location>
</feature>
<dbReference type="KEGG" id="cam:101502822"/>
<feature type="transmembrane region" description="Helical" evidence="1">
    <location>
        <begin position="226"/>
        <end position="247"/>
    </location>
</feature>
<feature type="transmembrane region" description="Helical" evidence="1">
    <location>
        <begin position="18"/>
        <end position="39"/>
    </location>
</feature>
<feature type="transmembrane region" description="Helical" evidence="1">
    <location>
        <begin position="259"/>
        <end position="284"/>
    </location>
</feature>
<reference evidence="2" key="1">
    <citation type="journal article" date="2013" name="Nat. Biotechnol.">
        <title>Draft genome sequence of chickpea (Cicer arietinum) provides a resource for trait improvement.</title>
        <authorList>
            <person name="Varshney R.K."/>
            <person name="Song C."/>
            <person name="Saxena R.K."/>
            <person name="Azam S."/>
            <person name="Yu S."/>
            <person name="Sharpe A.G."/>
            <person name="Cannon S."/>
            <person name="Baek J."/>
            <person name="Rosen B.D."/>
            <person name="Tar'an B."/>
            <person name="Millan T."/>
            <person name="Zhang X."/>
            <person name="Ramsay L.D."/>
            <person name="Iwata A."/>
            <person name="Wang Y."/>
            <person name="Nelson W."/>
            <person name="Farmer A.D."/>
            <person name="Gaur P.M."/>
            <person name="Soderlund C."/>
            <person name="Penmetsa R.V."/>
            <person name="Xu C."/>
            <person name="Bharti A.K."/>
            <person name="He W."/>
            <person name="Winter P."/>
            <person name="Zhao S."/>
            <person name="Hane J.K."/>
            <person name="Carrasquilla-Garcia N."/>
            <person name="Condie J.A."/>
            <person name="Upadhyaya H.D."/>
            <person name="Luo M.C."/>
            <person name="Thudi M."/>
            <person name="Gowda C.L."/>
            <person name="Singh N.P."/>
            <person name="Lichtenzveig J."/>
            <person name="Gali K.K."/>
            <person name="Rubio J."/>
            <person name="Nadarajan N."/>
            <person name="Dolezel J."/>
            <person name="Bansal K.C."/>
            <person name="Xu X."/>
            <person name="Edwards D."/>
            <person name="Zhang G."/>
            <person name="Kahl G."/>
            <person name="Gil J."/>
            <person name="Singh K.B."/>
            <person name="Datta S.K."/>
            <person name="Jackson S.A."/>
            <person name="Wang J."/>
            <person name="Cook D.R."/>
        </authorList>
    </citation>
    <scope>NUCLEOTIDE SEQUENCE [LARGE SCALE GENOMIC DNA]</scope>
    <source>
        <strain evidence="2">cv. CDC Frontier</strain>
    </source>
</reference>
<keyword evidence="1" id="KW-0472">Membrane</keyword>